<proteinExistence type="predicted"/>
<feature type="region of interest" description="Disordered" evidence="1">
    <location>
        <begin position="24"/>
        <end position="63"/>
    </location>
</feature>
<reference evidence="4" key="1">
    <citation type="submission" date="2017-01" db="EMBL/GenBank/DDBJ databases">
        <authorList>
            <person name="Varghese N."/>
            <person name="Submissions S."/>
        </authorList>
    </citation>
    <scope>NUCLEOTIDE SEQUENCE [LARGE SCALE GENOMIC DNA]</scope>
    <source>
        <strain evidence="4">UM1</strain>
    </source>
</reference>
<evidence type="ECO:0008006" key="5">
    <source>
        <dbReference type="Google" id="ProtNLM"/>
    </source>
</evidence>
<sequence length="213" mass="22446">MRLIGMSLAAVLLCACSPASDAPTPVAAANAPDASSSDSVDIEPTVDAPPPVHEPGTPATARSEYSSLAVADCKLTERLEETGDTTHRCPGVANYVLDMHDSDARMSLDVIADGAQPQSLEFWSVASGAFSNLGPRVEWRYPAEAKQPNALIVRYDAFEQPEQPERPTSYLLVVKLAASDSCLVAKLPPGPGQNESARVAADKAQTSACLTPR</sequence>
<dbReference type="Proteomes" id="UP000241788">
    <property type="component" value="Unassembled WGS sequence"/>
</dbReference>
<evidence type="ECO:0000256" key="1">
    <source>
        <dbReference type="SAM" id="MobiDB-lite"/>
    </source>
</evidence>
<feature type="chain" id="PRO_5012749174" description="DUF3558 domain-containing protein" evidence="2">
    <location>
        <begin position="22"/>
        <end position="213"/>
    </location>
</feature>
<feature type="region of interest" description="Disordered" evidence="1">
    <location>
        <begin position="189"/>
        <end position="213"/>
    </location>
</feature>
<dbReference type="EMBL" id="FTLW01000005">
    <property type="protein sequence ID" value="SIR04804.1"/>
    <property type="molecule type" value="Genomic_DNA"/>
</dbReference>
<organism evidence="3 4">
    <name type="scientific">Solilutibacter tolerans</name>
    <dbReference type="NCBI Taxonomy" id="1604334"/>
    <lineage>
        <taxon>Bacteria</taxon>
        <taxon>Pseudomonadati</taxon>
        <taxon>Pseudomonadota</taxon>
        <taxon>Gammaproteobacteria</taxon>
        <taxon>Lysobacterales</taxon>
        <taxon>Lysobacteraceae</taxon>
        <taxon>Solilutibacter</taxon>
    </lineage>
</organism>
<evidence type="ECO:0000313" key="3">
    <source>
        <dbReference type="EMBL" id="SIR04804.1"/>
    </source>
</evidence>
<feature type="compositionally biased region" description="Polar residues" evidence="1">
    <location>
        <begin position="204"/>
        <end position="213"/>
    </location>
</feature>
<gene>
    <name evidence="3" type="ORF">SAMN05421546_2318</name>
</gene>
<feature type="compositionally biased region" description="Low complexity" evidence="1">
    <location>
        <begin position="24"/>
        <end position="39"/>
    </location>
</feature>
<name>A0A1N6XR38_9GAMM</name>
<evidence type="ECO:0000256" key="2">
    <source>
        <dbReference type="SAM" id="SignalP"/>
    </source>
</evidence>
<keyword evidence="4" id="KW-1185">Reference proteome</keyword>
<protein>
    <recommendedName>
        <fullName evidence="5">DUF3558 domain-containing protein</fullName>
    </recommendedName>
</protein>
<dbReference type="AlphaFoldDB" id="A0A1N6XR38"/>
<dbReference type="PROSITE" id="PS51257">
    <property type="entry name" value="PROKAR_LIPOPROTEIN"/>
    <property type="match status" value="1"/>
</dbReference>
<evidence type="ECO:0000313" key="4">
    <source>
        <dbReference type="Proteomes" id="UP000241788"/>
    </source>
</evidence>
<dbReference type="STRING" id="1604334.SAMN05421546_2318"/>
<accession>A0A1N6XR38</accession>
<feature type="signal peptide" evidence="2">
    <location>
        <begin position="1"/>
        <end position="21"/>
    </location>
</feature>
<keyword evidence="2" id="KW-0732">Signal</keyword>